<evidence type="ECO:0000256" key="1">
    <source>
        <dbReference type="SAM" id="MobiDB-lite"/>
    </source>
</evidence>
<protein>
    <submittedName>
        <fullName evidence="3">Uncharacterized protein</fullName>
    </submittedName>
</protein>
<name>A0A9D2BJ96_9FIRM</name>
<dbReference type="AlphaFoldDB" id="A0A9D2BJ96"/>
<organism evidence="3 4">
    <name type="scientific">Candidatus Fusicatenibacter merdavium</name>
    <dbReference type="NCBI Taxonomy" id="2838600"/>
    <lineage>
        <taxon>Bacteria</taxon>
        <taxon>Bacillati</taxon>
        <taxon>Bacillota</taxon>
        <taxon>Clostridia</taxon>
        <taxon>Lachnospirales</taxon>
        <taxon>Lachnospiraceae</taxon>
        <taxon>Fusicatenibacter</taxon>
    </lineage>
</organism>
<dbReference type="InterPro" id="IPR011330">
    <property type="entry name" value="Glyco_hydro/deAcase_b/a-brl"/>
</dbReference>
<dbReference type="EMBL" id="DXEK01000130">
    <property type="protein sequence ID" value="HIX77472.1"/>
    <property type="molecule type" value="Genomic_DNA"/>
</dbReference>
<comment type="caution">
    <text evidence="3">The sequence shown here is derived from an EMBL/GenBank/DDBJ whole genome shotgun (WGS) entry which is preliminary data.</text>
</comment>
<keyword evidence="2" id="KW-0472">Membrane</keyword>
<proteinExistence type="predicted"/>
<dbReference type="Proteomes" id="UP000886890">
    <property type="component" value="Unassembled WGS sequence"/>
</dbReference>
<feature type="compositionally biased region" description="Acidic residues" evidence="1">
    <location>
        <begin position="405"/>
        <end position="417"/>
    </location>
</feature>
<feature type="transmembrane region" description="Helical" evidence="2">
    <location>
        <begin position="53"/>
        <end position="75"/>
    </location>
</feature>
<feature type="compositionally biased region" description="Basic and acidic residues" evidence="1">
    <location>
        <begin position="1"/>
        <end position="10"/>
    </location>
</feature>
<reference evidence="3" key="1">
    <citation type="journal article" date="2021" name="PeerJ">
        <title>Extensive microbial diversity within the chicken gut microbiome revealed by metagenomics and culture.</title>
        <authorList>
            <person name="Gilroy R."/>
            <person name="Ravi A."/>
            <person name="Getino M."/>
            <person name="Pursley I."/>
            <person name="Horton D.L."/>
            <person name="Alikhan N.F."/>
            <person name="Baker D."/>
            <person name="Gharbi K."/>
            <person name="Hall N."/>
            <person name="Watson M."/>
            <person name="Adriaenssens E.M."/>
            <person name="Foster-Nyarko E."/>
            <person name="Jarju S."/>
            <person name="Secka A."/>
            <person name="Antonio M."/>
            <person name="Oren A."/>
            <person name="Chaudhuri R.R."/>
            <person name="La Ragione R."/>
            <person name="Hildebrand F."/>
            <person name="Pallen M.J."/>
        </authorList>
    </citation>
    <scope>NUCLEOTIDE SEQUENCE</scope>
    <source>
        <strain evidence="3">CHK183-1962</strain>
    </source>
</reference>
<evidence type="ECO:0000313" key="4">
    <source>
        <dbReference type="Proteomes" id="UP000886890"/>
    </source>
</evidence>
<keyword evidence="2" id="KW-1133">Transmembrane helix</keyword>
<feature type="compositionally biased region" description="Low complexity" evidence="1">
    <location>
        <begin position="418"/>
        <end position="430"/>
    </location>
</feature>
<feature type="region of interest" description="Disordered" evidence="1">
    <location>
        <begin position="1"/>
        <end position="42"/>
    </location>
</feature>
<accession>A0A9D2BJ96</accession>
<keyword evidence="2" id="KW-0812">Transmembrane</keyword>
<evidence type="ECO:0000256" key="2">
    <source>
        <dbReference type="SAM" id="Phobius"/>
    </source>
</evidence>
<sequence length="446" mass="49497">MERIDEKDTQAKQNTPAERHTEQEAPVSVRESRDRMREQRRKQRRRRVIRNRIILAVMALVLILAIVVLAVTLIGNREKTNNTPRETLAQADVLSVPHLYFDTLVVNAEAAGNDAMTVDEFNQILQILYDNDYLLVSIRDLVDVTESSDGSVTMTPADLALPEGKKPLILSQNDVSYPLTLPAGGYASRLAVDASGNLVSEYQQTDGTVVTGAYDVISCVEAFLTEHPDFSWQGARGIIGISGSSGILGYRTDELFGKSAEEGNIYADYGTFDTASETASAQAVLEVLKKKGWEIACQGYSGISYASEYDLVTADMEQWKQKTEPVVGSTDLLLYPQGTDIASWKDYSSNDQKFTYLKEQGFDYFFNIDSLNPYWVQIRTDYFRQGRMDARTWLTDTGLLTDSDGTSEDVSDSDPSGDADSAGAEGETAEQTQDYNELPVTDFLEE</sequence>
<reference evidence="3" key="2">
    <citation type="submission" date="2021-04" db="EMBL/GenBank/DDBJ databases">
        <authorList>
            <person name="Gilroy R."/>
        </authorList>
    </citation>
    <scope>NUCLEOTIDE SEQUENCE</scope>
    <source>
        <strain evidence="3">CHK183-1962</strain>
    </source>
</reference>
<dbReference type="Gene3D" id="3.20.20.370">
    <property type="entry name" value="Glycoside hydrolase/deacetylase"/>
    <property type="match status" value="1"/>
</dbReference>
<gene>
    <name evidence="3" type="ORF">H9734_07755</name>
</gene>
<feature type="region of interest" description="Disordered" evidence="1">
    <location>
        <begin position="401"/>
        <end position="446"/>
    </location>
</feature>
<dbReference type="GO" id="GO:0005975">
    <property type="term" value="P:carbohydrate metabolic process"/>
    <property type="evidence" value="ECO:0007669"/>
    <property type="project" value="InterPro"/>
</dbReference>
<dbReference type="SUPFAM" id="SSF88713">
    <property type="entry name" value="Glycoside hydrolase/deacetylase"/>
    <property type="match status" value="1"/>
</dbReference>
<evidence type="ECO:0000313" key="3">
    <source>
        <dbReference type="EMBL" id="HIX77472.1"/>
    </source>
</evidence>